<feature type="transmembrane region" description="Helical" evidence="1">
    <location>
        <begin position="153"/>
        <end position="172"/>
    </location>
</feature>
<feature type="domain" description="Acyltransferase 3" evidence="2">
    <location>
        <begin position="10"/>
        <end position="383"/>
    </location>
</feature>
<gene>
    <name evidence="3" type="ORF">K1X11_008765</name>
</gene>
<evidence type="ECO:0000313" key="3">
    <source>
        <dbReference type="EMBL" id="WRQ89500.1"/>
    </source>
</evidence>
<feature type="transmembrane region" description="Helical" evidence="1">
    <location>
        <begin position="15"/>
        <end position="35"/>
    </location>
</feature>
<keyword evidence="1" id="KW-0472">Membrane</keyword>
<proteinExistence type="predicted"/>
<feature type="transmembrane region" description="Helical" evidence="1">
    <location>
        <begin position="270"/>
        <end position="289"/>
    </location>
</feature>
<dbReference type="GO" id="GO:0016746">
    <property type="term" value="F:acyltransferase activity"/>
    <property type="evidence" value="ECO:0007669"/>
    <property type="project" value="UniProtKB-KW"/>
</dbReference>
<evidence type="ECO:0000313" key="4">
    <source>
        <dbReference type="Proteomes" id="UP000738431"/>
    </source>
</evidence>
<accession>A0ABZ1CCW4</accession>
<feature type="transmembrane region" description="Helical" evidence="1">
    <location>
        <begin position="102"/>
        <end position="122"/>
    </location>
</feature>
<dbReference type="Proteomes" id="UP000738431">
    <property type="component" value="Chromosome"/>
</dbReference>
<keyword evidence="1" id="KW-1133">Transmembrane helix</keyword>
<dbReference type="InterPro" id="IPR050623">
    <property type="entry name" value="Glucan_succinyl_AcylTrfase"/>
</dbReference>
<dbReference type="EMBL" id="CP139781">
    <property type="protein sequence ID" value="WRQ89500.1"/>
    <property type="molecule type" value="Genomic_DNA"/>
</dbReference>
<dbReference type="EC" id="2.3.1.-" evidence="3"/>
<feature type="transmembrane region" description="Helical" evidence="1">
    <location>
        <begin position="368"/>
        <end position="386"/>
    </location>
</feature>
<keyword evidence="3" id="KW-0808">Transferase</keyword>
<keyword evidence="1" id="KW-0812">Transmembrane</keyword>
<feature type="transmembrane region" description="Helical" evidence="1">
    <location>
        <begin position="72"/>
        <end position="90"/>
    </location>
</feature>
<reference evidence="3 4" key="1">
    <citation type="submission" date="2023-12" db="EMBL/GenBank/DDBJ databases">
        <title>Description of an unclassified Opitutus bacterium of Verrucomicrobiota.</title>
        <authorList>
            <person name="Zhang D.-F."/>
        </authorList>
    </citation>
    <scope>NUCLEOTIDE SEQUENCE [LARGE SCALE GENOMIC DNA]</scope>
    <source>
        <strain evidence="3 4">WL0086</strain>
    </source>
</reference>
<dbReference type="Pfam" id="PF01757">
    <property type="entry name" value="Acyl_transf_3"/>
    <property type="match status" value="1"/>
</dbReference>
<keyword evidence="4" id="KW-1185">Reference proteome</keyword>
<feature type="transmembrane region" description="Helical" evidence="1">
    <location>
        <begin position="232"/>
        <end position="249"/>
    </location>
</feature>
<dbReference type="RefSeq" id="WP_221029812.1">
    <property type="nucleotide sequence ID" value="NZ_CP139781.1"/>
</dbReference>
<protein>
    <submittedName>
        <fullName evidence="3">Acyltransferase</fullName>
        <ecNumber evidence="3">2.3.1.-</ecNumber>
    </submittedName>
</protein>
<name>A0ABZ1CCW4_9BACT</name>
<organism evidence="3 4">
    <name type="scientific">Actomonas aquatica</name>
    <dbReference type="NCBI Taxonomy" id="2866162"/>
    <lineage>
        <taxon>Bacteria</taxon>
        <taxon>Pseudomonadati</taxon>
        <taxon>Verrucomicrobiota</taxon>
        <taxon>Opitutia</taxon>
        <taxon>Opitutales</taxon>
        <taxon>Opitutaceae</taxon>
        <taxon>Actomonas</taxon>
    </lineage>
</organism>
<evidence type="ECO:0000259" key="2">
    <source>
        <dbReference type="Pfam" id="PF01757"/>
    </source>
</evidence>
<sequence length="396" mass="43834">MNTTPSSRSAALDNLRSFITLLVITHHAVLAYFPYAPEPGAFDVWLVWGGFPIIDAARGKGLDLLVLWNDSFFMALMFLLSGLFVGPSLARKGAGRFVRDRLLRLGLPFVVGAAVLAPLAYYPAYLQRAAATEAESFWAAWLALGRWPAGPVWFLWVLLVFGVLAALVQRFAPRALERLGALGVWCRERPLRGFGVLLGLGVASYLPLTWVYDPAHWLSWGPFFVQSSRMGFYLAYFVFGIALGQRGGLGRDLAAADGRLARQWGWWQGGLWLAFGLFVTALIFSLLRLEKGEPSVFWNNAAAVLMTVSCATTSYCLLSYFAKKRSGANRWWTSLSRNAFGMYVIHYAVVTWLQYCLLEVVWPGLLKALVVTVSAIAVSWILAAGLRRLPGVGRIL</sequence>
<keyword evidence="3" id="KW-0012">Acyltransferase</keyword>
<feature type="transmembrane region" description="Helical" evidence="1">
    <location>
        <begin position="301"/>
        <end position="322"/>
    </location>
</feature>
<feature type="transmembrane region" description="Helical" evidence="1">
    <location>
        <begin position="343"/>
        <end position="362"/>
    </location>
</feature>
<evidence type="ECO:0000256" key="1">
    <source>
        <dbReference type="SAM" id="Phobius"/>
    </source>
</evidence>
<dbReference type="PANTHER" id="PTHR36927">
    <property type="entry name" value="BLR4337 PROTEIN"/>
    <property type="match status" value="1"/>
</dbReference>
<dbReference type="InterPro" id="IPR002656">
    <property type="entry name" value="Acyl_transf_3_dom"/>
</dbReference>
<feature type="transmembrane region" description="Helical" evidence="1">
    <location>
        <begin position="193"/>
        <end position="212"/>
    </location>
</feature>
<dbReference type="PANTHER" id="PTHR36927:SF4">
    <property type="entry name" value="BLR5718 PROTEIN"/>
    <property type="match status" value="1"/>
</dbReference>